<dbReference type="Bgee" id="ENSOANG00000015341">
    <property type="expression patterns" value="Expressed in endometrium and 6 other cell types or tissues"/>
</dbReference>
<evidence type="ECO:0000256" key="1">
    <source>
        <dbReference type="SAM" id="Phobius"/>
    </source>
</evidence>
<keyword evidence="2" id="KW-0732">Signal</keyword>
<dbReference type="CDD" id="cd09969">
    <property type="entry name" value="UP_IIIb"/>
    <property type="match status" value="1"/>
</dbReference>
<sequence>MATPRPPPPSLMLPLPPPPLLLLLLLLASLGPVSGLEKIAYTPVITKLPMEGKITLSTFTLDQPLGQFNSSAVDDLDDIWLVVAYSNATDNFSNPVKPDEEYNLSELSKKQYYMTMRATRDLYPGGNNSSFLHVLRVGQEANCTSKSCNGYLPGPGPYRVKFLVMNERGPVAETDWSDDIALREAKDPGDPNPTRRSTFMIVIVTILSVLFALLLGALTGVLIQACFSSSGSTDISSPRDSGRVRNYVTHHMYSLSVTESN</sequence>
<keyword evidence="1" id="KW-0472">Membrane</keyword>
<feature type="signal peptide" evidence="2">
    <location>
        <begin position="1"/>
        <end position="35"/>
    </location>
</feature>
<dbReference type="InParanoid" id="F7C1H9"/>
<name>F7C1H9_ORNAN</name>
<organism evidence="3 4">
    <name type="scientific">Ornithorhynchus anatinus</name>
    <name type="common">Duckbill platypus</name>
    <dbReference type="NCBI Taxonomy" id="9258"/>
    <lineage>
        <taxon>Eukaryota</taxon>
        <taxon>Metazoa</taxon>
        <taxon>Chordata</taxon>
        <taxon>Craniata</taxon>
        <taxon>Vertebrata</taxon>
        <taxon>Euteleostomi</taxon>
        <taxon>Mammalia</taxon>
        <taxon>Monotremata</taxon>
        <taxon>Ornithorhynchidae</taxon>
        <taxon>Ornithorhynchus</taxon>
    </lineage>
</organism>
<dbReference type="GO" id="GO:0016020">
    <property type="term" value="C:membrane"/>
    <property type="evidence" value="ECO:0000318"/>
    <property type="project" value="GO_Central"/>
</dbReference>
<dbReference type="Ensembl" id="ENSOANT00000024142.3">
    <property type="protein sequence ID" value="ENSOANP00000024138.3"/>
    <property type="gene ID" value="ENSOANG00000015341.3"/>
</dbReference>
<evidence type="ECO:0000256" key="2">
    <source>
        <dbReference type="SAM" id="SignalP"/>
    </source>
</evidence>
<proteinExistence type="predicted"/>
<feature type="chain" id="PRO_5027980848" description="Uroplakin 3B" evidence="2">
    <location>
        <begin position="36"/>
        <end position="261"/>
    </location>
</feature>
<dbReference type="FunCoup" id="F7C1H9">
    <property type="interactions" value="301"/>
</dbReference>
<reference evidence="3 4" key="1">
    <citation type="journal article" date="2008" name="Nature">
        <title>Genome analysis of the platypus reveals unique signatures of evolution.</title>
        <authorList>
            <person name="Warren W.C."/>
            <person name="Hillier L.W."/>
            <person name="Marshall Graves J.A."/>
            <person name="Birney E."/>
            <person name="Ponting C.P."/>
            <person name="Grutzner F."/>
            <person name="Belov K."/>
            <person name="Miller W."/>
            <person name="Clarke L."/>
            <person name="Chinwalla A.T."/>
            <person name="Yang S.P."/>
            <person name="Heger A."/>
            <person name="Locke D.P."/>
            <person name="Miethke P."/>
            <person name="Waters P.D."/>
            <person name="Veyrunes F."/>
            <person name="Fulton L."/>
            <person name="Fulton B."/>
            <person name="Graves T."/>
            <person name="Wallis J."/>
            <person name="Puente X.S."/>
            <person name="Lopez-Otin C."/>
            <person name="Ordonez G.R."/>
            <person name="Eichler E.E."/>
            <person name="Chen L."/>
            <person name="Cheng Z."/>
            <person name="Deakin J.E."/>
            <person name="Alsop A."/>
            <person name="Thompson K."/>
            <person name="Kirby P."/>
            <person name="Papenfuss A.T."/>
            <person name="Wakefield M.J."/>
            <person name="Olender T."/>
            <person name="Lancet D."/>
            <person name="Huttley G.A."/>
            <person name="Smit A.F."/>
            <person name="Pask A."/>
            <person name="Temple-Smith P."/>
            <person name="Batzer M.A."/>
            <person name="Walker J.A."/>
            <person name="Konkel M.K."/>
            <person name="Harris R.S."/>
            <person name="Whittington C.M."/>
            <person name="Wong E.S."/>
            <person name="Gemmell N.J."/>
            <person name="Buschiazzo E."/>
            <person name="Vargas Jentzsch I.M."/>
            <person name="Merkel A."/>
            <person name="Schmitz J."/>
            <person name="Zemann A."/>
            <person name="Churakov G."/>
            <person name="Kriegs J.O."/>
            <person name="Brosius J."/>
            <person name="Murchison E.P."/>
            <person name="Sachidanandam R."/>
            <person name="Smith C."/>
            <person name="Hannon G.J."/>
            <person name="Tsend-Ayush E."/>
            <person name="McMillan D."/>
            <person name="Attenborough R."/>
            <person name="Rens W."/>
            <person name="Ferguson-Smith M."/>
            <person name="Lefevre C.M."/>
            <person name="Sharp J.A."/>
            <person name="Nicholas K.R."/>
            <person name="Ray D.A."/>
            <person name="Kube M."/>
            <person name="Reinhardt R."/>
            <person name="Pringle T.H."/>
            <person name="Taylor J."/>
            <person name="Jones R.C."/>
            <person name="Nixon B."/>
            <person name="Dacheux J.L."/>
            <person name="Niwa H."/>
            <person name="Sekita Y."/>
            <person name="Huang X."/>
            <person name="Stark A."/>
            <person name="Kheradpour P."/>
            <person name="Kellis M."/>
            <person name="Flicek P."/>
            <person name="Chen Y."/>
            <person name="Webber C."/>
            <person name="Hardison R."/>
            <person name="Nelson J."/>
            <person name="Hallsworth-Pepin K."/>
            <person name="Delehaunty K."/>
            <person name="Markovic C."/>
            <person name="Minx P."/>
            <person name="Feng Y."/>
            <person name="Kremitzki C."/>
            <person name="Mitreva M."/>
            <person name="Glasscock J."/>
            <person name="Wylie T."/>
            <person name="Wohldmann P."/>
            <person name="Thiru P."/>
            <person name="Nhan M.N."/>
            <person name="Pohl C.S."/>
            <person name="Smith S.M."/>
            <person name="Hou S."/>
            <person name="Nefedov M."/>
            <person name="de Jong P.J."/>
            <person name="Renfree M.B."/>
            <person name="Mardis E.R."/>
            <person name="Wilson R.K."/>
        </authorList>
    </citation>
    <scope>NUCLEOTIDE SEQUENCE [LARGE SCALE GENOMIC DNA]</scope>
    <source>
        <strain evidence="3 4">Glennie</strain>
    </source>
</reference>
<dbReference type="HOGENOM" id="CLU_082608_0_0_1"/>
<dbReference type="AlphaFoldDB" id="F7C1H9"/>
<dbReference type="GeneTree" id="ENSGT00940000153392"/>
<feature type="transmembrane region" description="Helical" evidence="1">
    <location>
        <begin position="199"/>
        <end position="223"/>
    </location>
</feature>
<evidence type="ECO:0000313" key="4">
    <source>
        <dbReference type="Proteomes" id="UP000002279"/>
    </source>
</evidence>
<keyword evidence="1" id="KW-1133">Transmembrane helix</keyword>
<dbReference type="PANTHER" id="PTHR15446:SF2">
    <property type="entry name" value="UROPLAKIN-3B-LIKE PROTEIN 1-RELATED"/>
    <property type="match status" value="1"/>
</dbReference>
<dbReference type="STRING" id="9258.ENSOANP00000024138"/>
<evidence type="ECO:0000313" key="3">
    <source>
        <dbReference type="Ensembl" id="ENSOANP00000024138.3"/>
    </source>
</evidence>
<dbReference type="eggNOG" id="ENOG502S22J">
    <property type="taxonomic scope" value="Eukaryota"/>
</dbReference>
<protein>
    <recommendedName>
        <fullName evidence="5">Uroplakin 3B</fullName>
    </recommendedName>
</protein>
<gene>
    <name evidence="3" type="primary">UPK3BL2</name>
</gene>
<keyword evidence="4" id="KW-1185">Reference proteome</keyword>
<keyword evidence="1" id="KW-0812">Transmembrane</keyword>
<dbReference type="OMA" id="IYTCYDT"/>
<dbReference type="PANTHER" id="PTHR15446">
    <property type="entry name" value="UROPLAKIN III"/>
    <property type="match status" value="1"/>
</dbReference>
<dbReference type="InterPro" id="IPR024831">
    <property type="entry name" value="Uroplakin-3"/>
</dbReference>
<reference evidence="3" key="3">
    <citation type="submission" date="2025-09" db="UniProtKB">
        <authorList>
            <consortium name="Ensembl"/>
        </authorList>
    </citation>
    <scope>IDENTIFICATION</scope>
    <source>
        <strain evidence="3">Glennie</strain>
    </source>
</reference>
<reference evidence="3" key="2">
    <citation type="submission" date="2025-08" db="UniProtKB">
        <authorList>
            <consortium name="Ensembl"/>
        </authorList>
    </citation>
    <scope>IDENTIFICATION</scope>
    <source>
        <strain evidence="3">Glennie</strain>
    </source>
</reference>
<dbReference type="Proteomes" id="UP000002279">
    <property type="component" value="Chromosome 17"/>
</dbReference>
<evidence type="ECO:0008006" key="5">
    <source>
        <dbReference type="Google" id="ProtNLM"/>
    </source>
</evidence>
<accession>F7C1H9</accession>